<dbReference type="GO" id="GO:0006271">
    <property type="term" value="P:DNA strand elongation involved in DNA replication"/>
    <property type="evidence" value="ECO:0007669"/>
    <property type="project" value="TreeGrafter"/>
</dbReference>
<evidence type="ECO:0000259" key="3">
    <source>
        <dbReference type="PROSITE" id="PS50051"/>
    </source>
</evidence>
<gene>
    <name evidence="4" type="ORF">B9Q03_04885</name>
</gene>
<dbReference type="GO" id="GO:0005524">
    <property type="term" value="F:ATP binding"/>
    <property type="evidence" value="ECO:0007669"/>
    <property type="project" value="UniProtKB-KW"/>
</dbReference>
<dbReference type="Pfam" id="PF00493">
    <property type="entry name" value="MCM"/>
    <property type="match status" value="1"/>
</dbReference>
<evidence type="ECO:0000313" key="4">
    <source>
        <dbReference type="EMBL" id="PSN91151.1"/>
    </source>
</evidence>
<dbReference type="Gene3D" id="3.40.50.300">
    <property type="entry name" value="P-loop containing nucleotide triphosphate hydrolases"/>
    <property type="match status" value="1"/>
</dbReference>
<proteinExistence type="predicted"/>
<keyword evidence="1" id="KW-0547">Nucleotide-binding</keyword>
<dbReference type="GO" id="GO:0042555">
    <property type="term" value="C:MCM complex"/>
    <property type="evidence" value="ECO:0007669"/>
    <property type="project" value="TreeGrafter"/>
</dbReference>
<name>A0A2R6AXL6_9ARCH</name>
<evidence type="ECO:0000256" key="2">
    <source>
        <dbReference type="ARBA" id="ARBA00022840"/>
    </source>
</evidence>
<dbReference type="EMBL" id="NEXE01000033">
    <property type="protein sequence ID" value="PSN91151.1"/>
    <property type="molecule type" value="Genomic_DNA"/>
</dbReference>
<dbReference type="GO" id="GO:0003697">
    <property type="term" value="F:single-stranded DNA binding"/>
    <property type="evidence" value="ECO:0007669"/>
    <property type="project" value="TreeGrafter"/>
</dbReference>
<accession>A0A2R6AXL6</accession>
<reference evidence="4 5" key="1">
    <citation type="submission" date="2017-04" db="EMBL/GenBank/DDBJ databases">
        <title>Novel microbial lineages endemic to geothermal iron-oxide mats fill important gaps in the evolutionary history of Archaea.</title>
        <authorList>
            <person name="Jay Z.J."/>
            <person name="Beam J.P."/>
            <person name="Dlakic M."/>
            <person name="Rusch D.B."/>
            <person name="Kozubal M.A."/>
            <person name="Inskeep W.P."/>
        </authorList>
    </citation>
    <scope>NUCLEOTIDE SEQUENCE [LARGE SCALE GENOMIC DNA]</scope>
    <source>
        <strain evidence="4">OSP_D</strain>
    </source>
</reference>
<feature type="domain" description="MCM C-terminal AAA(+) ATPase" evidence="3">
    <location>
        <begin position="14"/>
        <end position="60"/>
    </location>
</feature>
<dbReference type="PANTHER" id="PTHR11630">
    <property type="entry name" value="DNA REPLICATION LICENSING FACTOR MCM FAMILY MEMBER"/>
    <property type="match status" value="1"/>
</dbReference>
<dbReference type="GO" id="GO:0017116">
    <property type="term" value="F:single-stranded DNA helicase activity"/>
    <property type="evidence" value="ECO:0007669"/>
    <property type="project" value="TreeGrafter"/>
</dbReference>
<evidence type="ECO:0000256" key="1">
    <source>
        <dbReference type="ARBA" id="ARBA00022741"/>
    </source>
</evidence>
<dbReference type="InterPro" id="IPR001208">
    <property type="entry name" value="MCM_dom"/>
</dbReference>
<evidence type="ECO:0000313" key="5">
    <source>
        <dbReference type="Proteomes" id="UP000240322"/>
    </source>
</evidence>
<dbReference type="Proteomes" id="UP000240322">
    <property type="component" value="Unassembled WGS sequence"/>
</dbReference>
<dbReference type="PANTHER" id="PTHR11630:SF46">
    <property type="entry name" value="DNA REPLICATION LICENSING FACTOR MCM3-RELATED"/>
    <property type="match status" value="1"/>
</dbReference>
<dbReference type="InterPro" id="IPR031327">
    <property type="entry name" value="MCM"/>
</dbReference>
<keyword evidence="2" id="KW-0067">ATP-binding</keyword>
<sequence>MLVDGGYSLWVSSKMSKDDRGALHEVQEPQTVTAAKRGIHTQLPAKRTMIAAPNPKMGSS</sequence>
<dbReference type="InterPro" id="IPR027417">
    <property type="entry name" value="P-loop_NTPase"/>
</dbReference>
<dbReference type="GO" id="GO:0000727">
    <property type="term" value="P:double-strand break repair via break-induced replication"/>
    <property type="evidence" value="ECO:0007669"/>
    <property type="project" value="TreeGrafter"/>
</dbReference>
<protein>
    <recommendedName>
        <fullName evidence="3">MCM C-terminal AAA(+) ATPase domain-containing protein</fullName>
    </recommendedName>
</protein>
<organism evidence="4 5">
    <name type="scientific">Candidatus Marsarchaeota G2 archaeon OSP_D</name>
    <dbReference type="NCBI Taxonomy" id="1978157"/>
    <lineage>
        <taxon>Archaea</taxon>
        <taxon>Candidatus Marsarchaeota</taxon>
        <taxon>Candidatus Marsarchaeota group 2</taxon>
    </lineage>
</organism>
<dbReference type="PROSITE" id="PS50051">
    <property type="entry name" value="MCM_2"/>
    <property type="match status" value="1"/>
</dbReference>
<dbReference type="AlphaFoldDB" id="A0A2R6AXL6"/>
<comment type="caution">
    <text evidence="4">The sequence shown here is derived from an EMBL/GenBank/DDBJ whole genome shotgun (WGS) entry which is preliminary data.</text>
</comment>